<protein>
    <submittedName>
        <fullName evidence="2">Uncharacterized protein</fullName>
    </submittedName>
</protein>
<accession>A0A4C1XWH6</accession>
<keyword evidence="3" id="KW-1185">Reference proteome</keyword>
<dbReference type="EMBL" id="BGZK01000994">
    <property type="protein sequence ID" value="GBP67876.1"/>
    <property type="molecule type" value="Genomic_DNA"/>
</dbReference>
<name>A0A4C1XWH6_EUMVA</name>
<keyword evidence="1" id="KW-0472">Membrane</keyword>
<evidence type="ECO:0000313" key="3">
    <source>
        <dbReference type="Proteomes" id="UP000299102"/>
    </source>
</evidence>
<dbReference type="OrthoDB" id="10265389at2759"/>
<keyword evidence="1" id="KW-0812">Transmembrane</keyword>
<gene>
    <name evidence="2" type="ORF">EVAR_86703_1</name>
</gene>
<reference evidence="2 3" key="1">
    <citation type="journal article" date="2019" name="Commun. Biol.">
        <title>The bagworm genome reveals a unique fibroin gene that provides high tensile strength.</title>
        <authorList>
            <person name="Kono N."/>
            <person name="Nakamura H."/>
            <person name="Ohtoshi R."/>
            <person name="Tomita M."/>
            <person name="Numata K."/>
            <person name="Arakawa K."/>
        </authorList>
    </citation>
    <scope>NUCLEOTIDE SEQUENCE [LARGE SCALE GENOMIC DNA]</scope>
</reference>
<comment type="caution">
    <text evidence="2">The sequence shown here is derived from an EMBL/GenBank/DDBJ whole genome shotgun (WGS) entry which is preliminary data.</text>
</comment>
<proteinExistence type="predicted"/>
<evidence type="ECO:0000256" key="1">
    <source>
        <dbReference type="SAM" id="Phobius"/>
    </source>
</evidence>
<sequence length="205" mass="23926">MLLFKRPTKAFVTVVRDEEYYRLPALFEVQDYIKCLSQRENAFCAGAFELSSQEPSRLYDVLKRYSANIRQNFNHTRIHRAVCLGPTSDCPVKNNLTESFKECIDRRMFEEYGLRADLMRFDFCRRPGEQPKTDRVVIAFYVYLTIVVVLNVIGTVYDCVLKNSNAKGNRWLMAFSLCDNWNILTSTSEGKDPRFENLSCFYGIK</sequence>
<dbReference type="AlphaFoldDB" id="A0A4C1XWH6"/>
<feature type="transmembrane region" description="Helical" evidence="1">
    <location>
        <begin position="136"/>
        <end position="157"/>
    </location>
</feature>
<evidence type="ECO:0000313" key="2">
    <source>
        <dbReference type="EMBL" id="GBP67876.1"/>
    </source>
</evidence>
<keyword evidence="1" id="KW-1133">Transmembrane helix</keyword>
<dbReference type="Proteomes" id="UP000299102">
    <property type="component" value="Unassembled WGS sequence"/>
</dbReference>
<organism evidence="2 3">
    <name type="scientific">Eumeta variegata</name>
    <name type="common">Bagworm moth</name>
    <name type="synonym">Eumeta japonica</name>
    <dbReference type="NCBI Taxonomy" id="151549"/>
    <lineage>
        <taxon>Eukaryota</taxon>
        <taxon>Metazoa</taxon>
        <taxon>Ecdysozoa</taxon>
        <taxon>Arthropoda</taxon>
        <taxon>Hexapoda</taxon>
        <taxon>Insecta</taxon>
        <taxon>Pterygota</taxon>
        <taxon>Neoptera</taxon>
        <taxon>Endopterygota</taxon>
        <taxon>Lepidoptera</taxon>
        <taxon>Glossata</taxon>
        <taxon>Ditrysia</taxon>
        <taxon>Tineoidea</taxon>
        <taxon>Psychidae</taxon>
        <taxon>Oiketicinae</taxon>
        <taxon>Eumeta</taxon>
    </lineage>
</organism>